<proteinExistence type="predicted"/>
<keyword evidence="3" id="KW-1185">Reference proteome</keyword>
<dbReference type="EMBL" id="JAMYWD010000003">
    <property type="protein sequence ID" value="KAJ4976932.1"/>
    <property type="molecule type" value="Genomic_DNA"/>
</dbReference>
<organism evidence="2 3">
    <name type="scientific">Protea cynaroides</name>
    <dbReference type="NCBI Taxonomy" id="273540"/>
    <lineage>
        <taxon>Eukaryota</taxon>
        <taxon>Viridiplantae</taxon>
        <taxon>Streptophyta</taxon>
        <taxon>Embryophyta</taxon>
        <taxon>Tracheophyta</taxon>
        <taxon>Spermatophyta</taxon>
        <taxon>Magnoliopsida</taxon>
        <taxon>Proteales</taxon>
        <taxon>Proteaceae</taxon>
        <taxon>Protea</taxon>
    </lineage>
</organism>
<keyword evidence="1" id="KW-1133">Transmembrane helix</keyword>
<evidence type="ECO:0000313" key="2">
    <source>
        <dbReference type="EMBL" id="KAJ4976932.1"/>
    </source>
</evidence>
<sequence length="186" mass="20393">MWICRFSFIILIRLSLICHWDWRICPSPLWLLPHVTKTFNIFLLAVCPLTPTLLLFLILHLHLNLLVSTNCQASFLPVPDPTHPPSCIDPSILPAGPVPSVFSVTAPILNVVPDETSGAQTVSGDKCLTSTALPPPPTVHSNHVKPPAQSMSGSMFKASPSALSFCRAISFMQHVRGKDKSLFVKH</sequence>
<gene>
    <name evidence="2" type="ORF">NE237_002038</name>
</gene>
<keyword evidence="1" id="KW-0812">Transmembrane</keyword>
<evidence type="ECO:0000256" key="1">
    <source>
        <dbReference type="SAM" id="Phobius"/>
    </source>
</evidence>
<protein>
    <submittedName>
        <fullName evidence="2">Uncharacterized protein</fullName>
    </submittedName>
</protein>
<evidence type="ECO:0000313" key="3">
    <source>
        <dbReference type="Proteomes" id="UP001141806"/>
    </source>
</evidence>
<name>A0A9Q0QYY4_9MAGN</name>
<feature type="transmembrane region" description="Helical" evidence="1">
    <location>
        <begin position="39"/>
        <end position="59"/>
    </location>
</feature>
<dbReference type="Proteomes" id="UP001141806">
    <property type="component" value="Unassembled WGS sequence"/>
</dbReference>
<reference evidence="2" key="1">
    <citation type="journal article" date="2023" name="Plant J.">
        <title>The genome of the king protea, Protea cynaroides.</title>
        <authorList>
            <person name="Chang J."/>
            <person name="Duong T.A."/>
            <person name="Schoeman C."/>
            <person name="Ma X."/>
            <person name="Roodt D."/>
            <person name="Barker N."/>
            <person name="Li Z."/>
            <person name="Van de Peer Y."/>
            <person name="Mizrachi E."/>
        </authorList>
    </citation>
    <scope>NUCLEOTIDE SEQUENCE</scope>
    <source>
        <tissue evidence="2">Young leaves</tissue>
    </source>
</reference>
<keyword evidence="1" id="KW-0472">Membrane</keyword>
<dbReference type="AlphaFoldDB" id="A0A9Q0QYY4"/>
<accession>A0A9Q0QYY4</accession>
<comment type="caution">
    <text evidence="2">The sequence shown here is derived from an EMBL/GenBank/DDBJ whole genome shotgun (WGS) entry which is preliminary data.</text>
</comment>